<evidence type="ECO:0000256" key="1">
    <source>
        <dbReference type="SAM" id="MobiDB-lite"/>
    </source>
</evidence>
<evidence type="ECO:0000313" key="3">
    <source>
        <dbReference type="EMBL" id="KAG9510201.1"/>
    </source>
</evidence>
<feature type="non-terminal residue" evidence="3">
    <location>
        <position position="883"/>
    </location>
</feature>
<feature type="region of interest" description="Disordered" evidence="1">
    <location>
        <begin position="543"/>
        <end position="562"/>
    </location>
</feature>
<feature type="transmembrane region" description="Helical" evidence="2">
    <location>
        <begin position="181"/>
        <end position="200"/>
    </location>
</feature>
<feature type="transmembrane region" description="Helical" evidence="2">
    <location>
        <begin position="91"/>
        <end position="110"/>
    </location>
</feature>
<feature type="transmembrane region" description="Helical" evidence="2">
    <location>
        <begin position="841"/>
        <end position="859"/>
    </location>
</feature>
<feature type="compositionally biased region" description="Polar residues" evidence="1">
    <location>
        <begin position="223"/>
        <end position="233"/>
    </location>
</feature>
<proteinExistence type="predicted"/>
<feature type="region of interest" description="Disordered" evidence="1">
    <location>
        <begin position="614"/>
        <end position="636"/>
    </location>
</feature>
<feature type="compositionally biased region" description="Polar residues" evidence="1">
    <location>
        <begin position="624"/>
        <end position="636"/>
    </location>
</feature>
<reference evidence="3 4" key="1">
    <citation type="submission" date="2020-10" db="EMBL/GenBank/DDBJ databases">
        <authorList>
            <person name="Klimov P.B."/>
            <person name="Dyachkov S.M."/>
            <person name="Chetverikov P.E."/>
        </authorList>
    </citation>
    <scope>NUCLEOTIDE SEQUENCE [LARGE SCALE GENOMIC DNA]</scope>
    <source>
        <strain evidence="3">BMOC 18-1129-001#AD2665</strain>
        <tissue evidence="3">Entire mites</tissue>
    </source>
</reference>
<dbReference type="PANTHER" id="PTHR11360">
    <property type="entry name" value="MONOCARBOXYLATE TRANSPORTER"/>
    <property type="match status" value="1"/>
</dbReference>
<evidence type="ECO:0000256" key="2">
    <source>
        <dbReference type="SAM" id="Phobius"/>
    </source>
</evidence>
<feature type="transmembrane region" description="Helical" evidence="2">
    <location>
        <begin position="727"/>
        <end position="743"/>
    </location>
</feature>
<dbReference type="SUPFAM" id="SSF103473">
    <property type="entry name" value="MFS general substrate transporter"/>
    <property type="match status" value="1"/>
</dbReference>
<organism evidence="3 4">
    <name type="scientific">Fragariocoptes setiger</name>
    <dbReference type="NCBI Taxonomy" id="1670756"/>
    <lineage>
        <taxon>Eukaryota</taxon>
        <taxon>Metazoa</taxon>
        <taxon>Ecdysozoa</taxon>
        <taxon>Arthropoda</taxon>
        <taxon>Chelicerata</taxon>
        <taxon>Arachnida</taxon>
        <taxon>Acari</taxon>
        <taxon>Acariformes</taxon>
        <taxon>Trombidiformes</taxon>
        <taxon>Prostigmata</taxon>
        <taxon>Eupodina</taxon>
        <taxon>Eriophyoidea</taxon>
        <taxon>Phytoptidae</taxon>
        <taxon>Fragariocoptes</taxon>
    </lineage>
</organism>
<dbReference type="InterPro" id="IPR011701">
    <property type="entry name" value="MFS"/>
</dbReference>
<comment type="caution">
    <text evidence="3">The sequence shown here is derived from an EMBL/GenBank/DDBJ whole genome shotgun (WGS) entry which is preliminary data.</text>
</comment>
<feature type="transmembrane region" description="Helical" evidence="2">
    <location>
        <begin position="468"/>
        <end position="489"/>
    </location>
</feature>
<gene>
    <name evidence="3" type="primary">Slc16a14</name>
    <name evidence="3" type="ORF">GZH46_01267</name>
</gene>
<dbReference type="Pfam" id="PF07690">
    <property type="entry name" value="MFS_1"/>
    <property type="match status" value="2"/>
</dbReference>
<feature type="transmembrane region" description="Helical" evidence="2">
    <location>
        <begin position="436"/>
        <end position="456"/>
    </location>
</feature>
<keyword evidence="2" id="KW-0812">Transmembrane</keyword>
<dbReference type="InterPro" id="IPR050327">
    <property type="entry name" value="Proton-linked_MCT"/>
</dbReference>
<feature type="compositionally biased region" description="Basic and acidic residues" evidence="1">
    <location>
        <begin position="264"/>
        <end position="277"/>
    </location>
</feature>
<feature type="transmembrane region" description="Helical" evidence="2">
    <location>
        <begin position="21"/>
        <end position="44"/>
    </location>
</feature>
<accession>A0ABQ7SA08</accession>
<dbReference type="Gene3D" id="1.20.1250.20">
    <property type="entry name" value="MFS general substrate transporter like domains"/>
    <property type="match status" value="2"/>
</dbReference>
<dbReference type="PANTHER" id="PTHR11360:SF284">
    <property type="entry name" value="EG:103B4.3 PROTEIN-RELATED"/>
    <property type="match status" value="1"/>
</dbReference>
<feature type="region of interest" description="Disordered" evidence="1">
    <location>
        <begin position="207"/>
        <end position="282"/>
    </location>
</feature>
<feature type="transmembrane region" description="Helical" evidence="2">
    <location>
        <begin position="303"/>
        <end position="324"/>
    </location>
</feature>
<dbReference type="Proteomes" id="UP000825002">
    <property type="component" value="Unassembled WGS sequence"/>
</dbReference>
<feature type="transmembrane region" description="Helical" evidence="2">
    <location>
        <begin position="344"/>
        <end position="365"/>
    </location>
</feature>
<feature type="transmembrane region" description="Helical" evidence="2">
    <location>
        <begin position="750"/>
        <end position="773"/>
    </location>
</feature>
<feature type="transmembrane region" description="Helical" evidence="2">
    <location>
        <begin position="116"/>
        <end position="137"/>
    </location>
</feature>
<feature type="transmembrane region" description="Helical" evidence="2">
    <location>
        <begin position="377"/>
        <end position="396"/>
    </location>
</feature>
<feature type="transmembrane region" description="Helical" evidence="2">
    <location>
        <begin position="149"/>
        <end position="169"/>
    </location>
</feature>
<evidence type="ECO:0000313" key="4">
    <source>
        <dbReference type="Proteomes" id="UP000825002"/>
    </source>
</evidence>
<dbReference type="InterPro" id="IPR036259">
    <property type="entry name" value="MFS_trans_sf"/>
</dbReference>
<feature type="transmembrane region" description="Helical" evidence="2">
    <location>
        <begin position="402"/>
        <end position="424"/>
    </location>
</feature>
<keyword evidence="4" id="KW-1185">Reference proteome</keyword>
<protein>
    <submittedName>
        <fullName evidence="3">Monocarboxylate transporter 14</fullName>
    </submittedName>
</protein>
<dbReference type="EMBL" id="JAIFTH010000205">
    <property type="protein sequence ID" value="KAG9510201.1"/>
    <property type="molecule type" value="Genomic_DNA"/>
</dbReference>
<feature type="transmembrane region" description="Helical" evidence="2">
    <location>
        <begin position="64"/>
        <end position="84"/>
    </location>
</feature>
<name>A0ABQ7SA08_9ACAR</name>
<keyword evidence="2" id="KW-1133">Transmembrane helix</keyword>
<keyword evidence="2" id="KW-0472">Membrane</keyword>
<sequence length="883" mass="96871">MKKTSESIDGAQTKHPSIDGGYAWVIVFASFMNCFIAEGLSDSLGNFYVAFLSDFGQSKEKTSWVTSIALGMSFIPGPFVGVLIEWLGARIVTVTGSVAIFIGLMIGSHMRSTETLIFPIGFLAGGGFCLMTMPQLVVVSGYFEEKLTLAIGFAASGSALGSIVISGPLVNYLIKEYGWQLTMRLAAILSLGGVIFGLLLKPRPQIPSSANNDHRSEGHKPNHNASSSDTISRPSIEINDCKQVDSQQSSDGEHRLETASSKATSEKANKNPIERNRASKSNNSNDASNTFVACIHRIFNLKYITNTAMLIYLVGNFIGNFGFYAPPMFIKDRIVQQEPESDIIASWMISMNALAEFIGRLVTGCGADYLPHASRPYAYALATLIAGLLTILSSLTENHAFLLLYMFLFGFTGGSTTILEPVILQDLFSADILTGLYGMMLSLTGISIIAFMPIIGTIHDNTNSYQGGYILAGAVLGLSGLMFISLTYFSKEVAQPLLLRPPVSPTQRPVYFARTAQYLPDLINISRDQKRNDARITRTTVRRRSPPLNVRPGQPKGHTSQTSMLPIISLPMMQQQSEQASSSSTSSLVSQAPSLVTVVSPASISSFERFHQVPSYPKDKDSRSQLTPASNAQSQNDAIKLQPTSCASLSFESPCFCNINLKCKDSVFKLTLLRITHLTMKISIASNITLDQILLLTYVLSCTLTITLIGCVPHYELEDFILDDLRHVMYYIIGALLLTLSFISRHRINLFVLALVLAKLCFTSVAFEIYSLLQLGYNLFSYPFGLVSMMNVGESNYEIKSRKLSKETPSIGPVNDLVDLALMLIVTELCSHNASQTTLQHFTLVGAFFLLAVSIAWSLSRYIRNYMRESLPESDSYVNLLRA</sequence>
<feature type="transmembrane region" description="Helical" evidence="2">
    <location>
        <begin position="693"/>
        <end position="715"/>
    </location>
</feature>